<dbReference type="SUPFAM" id="SSF55874">
    <property type="entry name" value="ATPase domain of HSP90 chaperone/DNA topoisomerase II/histidine kinase"/>
    <property type="match status" value="1"/>
</dbReference>
<proteinExistence type="predicted"/>
<accession>A0A926F5M0</accession>
<dbReference type="EMBL" id="JACRTE010000004">
    <property type="protein sequence ID" value="MBC8596193.1"/>
    <property type="molecule type" value="Genomic_DNA"/>
</dbReference>
<dbReference type="Gene3D" id="3.30.565.10">
    <property type="entry name" value="Histidine kinase-like ATPase, C-terminal domain"/>
    <property type="match status" value="1"/>
</dbReference>
<dbReference type="GO" id="GO:0000155">
    <property type="term" value="F:phosphorelay sensor kinase activity"/>
    <property type="evidence" value="ECO:0007669"/>
    <property type="project" value="InterPro"/>
</dbReference>
<dbReference type="PANTHER" id="PTHR34220:SF7">
    <property type="entry name" value="SENSOR HISTIDINE KINASE YPDA"/>
    <property type="match status" value="1"/>
</dbReference>
<keyword evidence="2" id="KW-0472">Membrane</keyword>
<evidence type="ECO:0000313" key="5">
    <source>
        <dbReference type="Proteomes" id="UP000647416"/>
    </source>
</evidence>
<dbReference type="PANTHER" id="PTHR34220">
    <property type="entry name" value="SENSOR HISTIDINE KINASE YPDA"/>
    <property type="match status" value="1"/>
</dbReference>
<dbReference type="InterPro" id="IPR036890">
    <property type="entry name" value="HATPase_C_sf"/>
</dbReference>
<evidence type="ECO:0000256" key="2">
    <source>
        <dbReference type="SAM" id="Phobius"/>
    </source>
</evidence>
<reference evidence="4" key="1">
    <citation type="submission" date="2020-08" db="EMBL/GenBank/DDBJ databases">
        <title>Genome public.</title>
        <authorList>
            <person name="Liu C."/>
            <person name="Sun Q."/>
        </authorList>
    </citation>
    <scope>NUCLEOTIDE SEQUENCE</scope>
    <source>
        <strain evidence="4">NSJ-50</strain>
    </source>
</reference>
<evidence type="ECO:0000313" key="4">
    <source>
        <dbReference type="EMBL" id="MBC8596193.1"/>
    </source>
</evidence>
<dbReference type="AlphaFoldDB" id="A0A926F5M0"/>
<keyword evidence="2" id="KW-0812">Transmembrane</keyword>
<sequence length="537" mass="61183">MSKSYISNYVMQKYISNYVGSIEAEFSDNISSFVYRANVQSLYFTAKNSLYVTLFNKNLTHDEKYARISDNISAYLKNNTLMSGISIVDKQREVFHFCPIPEDIALKNIDEITKTVNSGKMYMSEGFEYGGNYYFAVAVKMRNYNTNYTAGELVMYIPESALSQMYQTYTLDGGEVFIMHGGKILSHSNKSLIGSEIFLSDKFFDGENTEIGKHYLMSRRAVDANSIIEGLEIVTITPKTVFDNMLKTLNMFLIILLFAAIVFSIPFSVIVSKKLLSEIEILIKNMYSFEKSPTEYEPMFKLYEIRELENVFKNMTRKIGRLIENIKDEKEKQRIAELSALSAQINPHFIYNTLDSISWILLMKNDTETYKIIYALANFFRIALHGGMEVITVEKELTHLKSYLVIQNMRFPDKFEVTYDISGEIMQLKMVKIILQPIVENSIKHGFDKMSEGGKISVKGFLTDNGDIKFVISDNGCGMDFDPLTAKLKPKKGSSGYGISNINRRLKLACGEGYGLKFISEKGKGTTVEILIKPQMD</sequence>
<comment type="caution">
    <text evidence="4">The sequence shown here is derived from an EMBL/GenBank/DDBJ whole genome shotgun (WGS) entry which is preliminary data.</text>
</comment>
<dbReference type="GO" id="GO:0016020">
    <property type="term" value="C:membrane"/>
    <property type="evidence" value="ECO:0007669"/>
    <property type="project" value="InterPro"/>
</dbReference>
<gene>
    <name evidence="4" type="ORF">H8706_04825</name>
</gene>
<dbReference type="SMART" id="SM00387">
    <property type="entry name" value="HATPase_c"/>
    <property type="match status" value="1"/>
</dbReference>
<dbReference type="InterPro" id="IPR050640">
    <property type="entry name" value="Bact_2-comp_sensor_kinase"/>
</dbReference>
<evidence type="ECO:0000259" key="3">
    <source>
        <dbReference type="SMART" id="SM00387"/>
    </source>
</evidence>
<keyword evidence="2" id="KW-1133">Transmembrane helix</keyword>
<dbReference type="InterPro" id="IPR003594">
    <property type="entry name" value="HATPase_dom"/>
</dbReference>
<feature type="transmembrane region" description="Helical" evidence="2">
    <location>
        <begin position="249"/>
        <end position="271"/>
    </location>
</feature>
<name>A0A926F5M0_9FIRM</name>
<evidence type="ECO:0000256" key="1">
    <source>
        <dbReference type="SAM" id="Coils"/>
    </source>
</evidence>
<keyword evidence="4" id="KW-0418">Kinase</keyword>
<keyword evidence="5" id="KW-1185">Reference proteome</keyword>
<dbReference type="Proteomes" id="UP000647416">
    <property type="component" value="Unassembled WGS sequence"/>
</dbReference>
<keyword evidence="1" id="KW-0175">Coiled coil</keyword>
<protein>
    <submittedName>
        <fullName evidence="4">Sensor histidine kinase</fullName>
    </submittedName>
</protein>
<feature type="domain" description="Histidine kinase/HSP90-like ATPase" evidence="3">
    <location>
        <begin position="426"/>
        <end position="536"/>
    </location>
</feature>
<dbReference type="InterPro" id="IPR010559">
    <property type="entry name" value="Sig_transdc_His_kin_internal"/>
</dbReference>
<feature type="coiled-coil region" evidence="1">
    <location>
        <begin position="305"/>
        <end position="332"/>
    </location>
</feature>
<dbReference type="Pfam" id="PF02518">
    <property type="entry name" value="HATPase_c"/>
    <property type="match status" value="1"/>
</dbReference>
<organism evidence="4 5">
    <name type="scientific">Qingrenia yutianensis</name>
    <dbReference type="NCBI Taxonomy" id="2763676"/>
    <lineage>
        <taxon>Bacteria</taxon>
        <taxon>Bacillati</taxon>
        <taxon>Bacillota</taxon>
        <taxon>Clostridia</taxon>
        <taxon>Eubacteriales</taxon>
        <taxon>Oscillospiraceae</taxon>
        <taxon>Qingrenia</taxon>
    </lineage>
</organism>
<dbReference type="Pfam" id="PF06580">
    <property type="entry name" value="His_kinase"/>
    <property type="match status" value="1"/>
</dbReference>
<keyword evidence="4" id="KW-0808">Transferase</keyword>